<organism evidence="9 10">
    <name type="scientific">Desulfonauticus submarinus</name>
    <dbReference type="NCBI Taxonomy" id="206665"/>
    <lineage>
        <taxon>Bacteria</taxon>
        <taxon>Pseudomonadati</taxon>
        <taxon>Thermodesulfobacteriota</taxon>
        <taxon>Desulfovibrionia</taxon>
        <taxon>Desulfovibrionales</taxon>
        <taxon>Desulfonauticaceae</taxon>
        <taxon>Desulfonauticus</taxon>
    </lineage>
</organism>
<dbReference type="GO" id="GO:0061799">
    <property type="term" value="F:cyclic pyranopterin monophosphate synthase activity"/>
    <property type="evidence" value="ECO:0007669"/>
    <property type="project" value="UniProtKB-UniRule"/>
</dbReference>
<evidence type="ECO:0000256" key="7">
    <source>
        <dbReference type="HAMAP-Rule" id="MF_01224"/>
    </source>
</evidence>
<dbReference type="InterPro" id="IPR023045">
    <property type="entry name" value="MoaC"/>
</dbReference>
<feature type="binding site" evidence="7">
    <location>
        <begin position="75"/>
        <end position="77"/>
    </location>
    <ligand>
        <name>substrate</name>
    </ligand>
</feature>
<dbReference type="InterPro" id="IPR036522">
    <property type="entry name" value="MoaC_sf"/>
</dbReference>
<dbReference type="NCBIfam" id="TIGR00581">
    <property type="entry name" value="moaC"/>
    <property type="match status" value="1"/>
</dbReference>
<evidence type="ECO:0000256" key="3">
    <source>
        <dbReference type="ARBA" id="ARBA00012575"/>
    </source>
</evidence>
<dbReference type="CDD" id="cd01420">
    <property type="entry name" value="MoaC_PE"/>
    <property type="match status" value="1"/>
</dbReference>
<keyword evidence="10" id="KW-1185">Reference proteome</keyword>
<keyword evidence="5 7" id="KW-0456">Lyase</keyword>
<evidence type="ECO:0000313" key="9">
    <source>
        <dbReference type="EMBL" id="SDN40711.1"/>
    </source>
</evidence>
<evidence type="ECO:0000313" key="10">
    <source>
        <dbReference type="Proteomes" id="UP000199602"/>
    </source>
</evidence>
<comment type="similarity">
    <text evidence="7">Belongs to the MoaC family.</text>
</comment>
<keyword evidence="4 7" id="KW-0501">Molybdenum cofactor biosynthesis</keyword>
<dbReference type="NCBIfam" id="NF006870">
    <property type="entry name" value="PRK09364.1"/>
    <property type="match status" value="1"/>
</dbReference>
<feature type="domain" description="Molybdopterin cofactor biosynthesis C (MoaC)" evidence="8">
    <location>
        <begin position="15"/>
        <end position="150"/>
    </location>
</feature>
<dbReference type="EC" id="4.6.1.17" evidence="3 7"/>
<dbReference type="RefSeq" id="WP_092062984.1">
    <property type="nucleotide sequence ID" value="NZ_FNIN01000002.1"/>
</dbReference>
<evidence type="ECO:0000256" key="2">
    <source>
        <dbReference type="ARBA" id="ARBA00005046"/>
    </source>
</evidence>
<comment type="catalytic activity">
    <reaction evidence="1 7">
        <text>(8S)-3',8-cyclo-7,8-dihydroguanosine 5'-triphosphate = cyclic pyranopterin phosphate + diphosphate</text>
        <dbReference type="Rhea" id="RHEA:49580"/>
        <dbReference type="ChEBI" id="CHEBI:33019"/>
        <dbReference type="ChEBI" id="CHEBI:59648"/>
        <dbReference type="ChEBI" id="CHEBI:131766"/>
        <dbReference type="EC" id="4.6.1.17"/>
    </reaction>
</comment>
<protein>
    <recommendedName>
        <fullName evidence="3 7">Cyclic pyranopterin monophosphate synthase</fullName>
        <ecNumber evidence="3 7">4.6.1.17</ecNumber>
    </recommendedName>
    <alternativeName>
        <fullName evidence="7">Molybdenum cofactor biosynthesis protein C</fullName>
    </alternativeName>
</protein>
<feature type="binding site" evidence="7">
    <location>
        <begin position="113"/>
        <end position="114"/>
    </location>
    <ligand>
        <name>substrate</name>
    </ligand>
</feature>
<evidence type="ECO:0000259" key="8">
    <source>
        <dbReference type="Pfam" id="PF01967"/>
    </source>
</evidence>
<dbReference type="InterPro" id="IPR002820">
    <property type="entry name" value="Mopterin_CF_biosynth-C_dom"/>
</dbReference>
<feature type="active site" evidence="7">
    <location>
        <position position="128"/>
    </location>
</feature>
<proteinExistence type="inferred from homology"/>
<dbReference type="InterPro" id="IPR047594">
    <property type="entry name" value="MoaC_bact/euk"/>
</dbReference>
<reference evidence="9 10" key="1">
    <citation type="submission" date="2016-10" db="EMBL/GenBank/DDBJ databases">
        <authorList>
            <person name="de Groot N.N."/>
        </authorList>
    </citation>
    <scope>NUCLEOTIDE SEQUENCE [LARGE SCALE GENOMIC DNA]</scope>
    <source>
        <strain evidence="9 10">DSM 15269</strain>
    </source>
</reference>
<dbReference type="UniPathway" id="UPA00344"/>
<dbReference type="GO" id="GO:0006777">
    <property type="term" value="P:Mo-molybdopterin cofactor biosynthetic process"/>
    <property type="evidence" value="ECO:0007669"/>
    <property type="project" value="UniProtKB-UniRule"/>
</dbReference>
<dbReference type="OrthoDB" id="9794429at2"/>
<dbReference type="STRING" id="206665.SAMN04488516_10239"/>
<evidence type="ECO:0000256" key="6">
    <source>
        <dbReference type="ARBA" id="ARBA00055087"/>
    </source>
</evidence>
<dbReference type="EMBL" id="FNIN01000002">
    <property type="protein sequence ID" value="SDN40711.1"/>
    <property type="molecule type" value="Genomic_DNA"/>
</dbReference>
<evidence type="ECO:0000256" key="1">
    <source>
        <dbReference type="ARBA" id="ARBA00001637"/>
    </source>
</evidence>
<dbReference type="HAMAP" id="MF_01224_B">
    <property type="entry name" value="MoaC_B"/>
    <property type="match status" value="1"/>
</dbReference>
<evidence type="ECO:0000256" key="5">
    <source>
        <dbReference type="ARBA" id="ARBA00023239"/>
    </source>
</evidence>
<sequence length="158" mass="17182">MSNFSHLTDDGQIKMVNVGEKQSSKRVARAEGYVKLSAKTFALLKEQALPKGDVLTTAKVAGILAAKKTGDLIPLCHPLNLSFVDIKFELQEKENAIRVESIVETVGTTGVEMEAIIAVQIAMSTIYDMCKAVQKDILLKDVRLLFKTGGKSGTFRAP</sequence>
<comment type="pathway">
    <text evidence="2 7">Cofactor biosynthesis; molybdopterin biosynthesis.</text>
</comment>
<gene>
    <name evidence="7" type="primary">moaC</name>
    <name evidence="9" type="ORF">SAMN04488516_10239</name>
</gene>
<comment type="function">
    <text evidence="6 7">Catalyzes the conversion of (8S)-3',8-cyclo-7,8-dihydroguanosine 5'-triphosphate to cyclic pyranopterin monophosphate (cPMP).</text>
</comment>
<dbReference type="PANTHER" id="PTHR22960">
    <property type="entry name" value="MOLYBDOPTERIN COFACTOR SYNTHESIS PROTEIN A"/>
    <property type="match status" value="1"/>
</dbReference>
<dbReference type="AlphaFoldDB" id="A0A1H0B506"/>
<dbReference type="Gene3D" id="3.30.70.640">
    <property type="entry name" value="Molybdopterin cofactor biosynthesis C (MoaC) domain"/>
    <property type="match status" value="1"/>
</dbReference>
<dbReference type="Proteomes" id="UP000199602">
    <property type="component" value="Unassembled WGS sequence"/>
</dbReference>
<name>A0A1H0B506_9BACT</name>
<dbReference type="SUPFAM" id="SSF55040">
    <property type="entry name" value="Molybdenum cofactor biosynthesis protein C, MoaC"/>
    <property type="match status" value="1"/>
</dbReference>
<evidence type="ECO:0000256" key="4">
    <source>
        <dbReference type="ARBA" id="ARBA00023150"/>
    </source>
</evidence>
<comment type="subunit">
    <text evidence="7">Homohexamer; trimer of dimers.</text>
</comment>
<dbReference type="Pfam" id="PF01967">
    <property type="entry name" value="MoaC"/>
    <property type="match status" value="1"/>
</dbReference>
<accession>A0A1H0B506</accession>
<dbReference type="InterPro" id="IPR050105">
    <property type="entry name" value="MoCo_biosynth_MoaA/MoaC"/>
</dbReference>